<evidence type="ECO:0000313" key="3">
    <source>
        <dbReference type="Proteomes" id="UP000008827"/>
    </source>
</evidence>
<gene>
    <name evidence="1" type="ORF">GLYMA_12G211100</name>
</gene>
<name>A0A0R0H863_SOYBN</name>
<dbReference type="InParanoid" id="A0A0R0H863"/>
<reference evidence="1" key="3">
    <citation type="submission" date="2018-07" db="EMBL/GenBank/DDBJ databases">
        <title>WGS assembly of Glycine max.</title>
        <authorList>
            <person name="Schmutz J."/>
            <person name="Cannon S."/>
            <person name="Schlueter J."/>
            <person name="Ma J."/>
            <person name="Mitros T."/>
            <person name="Nelson W."/>
            <person name="Hyten D."/>
            <person name="Song Q."/>
            <person name="Thelen J."/>
            <person name="Cheng J."/>
            <person name="Xu D."/>
            <person name="Hellsten U."/>
            <person name="May G."/>
            <person name="Yu Y."/>
            <person name="Sakurai T."/>
            <person name="Umezawa T."/>
            <person name="Bhattacharyya M."/>
            <person name="Sandhu D."/>
            <person name="Valliyodan B."/>
            <person name="Lindquist E."/>
            <person name="Peto M."/>
            <person name="Grant D."/>
            <person name="Shu S."/>
            <person name="Goodstein D."/>
            <person name="Barry K."/>
            <person name="Futrell-Griggs M."/>
            <person name="Abernathy B."/>
            <person name="Du J."/>
            <person name="Tian Z."/>
            <person name="Zhu L."/>
            <person name="Gill N."/>
            <person name="Joshi T."/>
            <person name="Libault M."/>
            <person name="Sethuraman A."/>
            <person name="Zhang X."/>
            <person name="Shinozaki K."/>
            <person name="Nguyen H."/>
            <person name="Wing R."/>
            <person name="Cregan P."/>
            <person name="Specht J."/>
            <person name="Grimwood J."/>
            <person name="Rokhsar D."/>
            <person name="Stacey G."/>
            <person name="Shoemaker R."/>
            <person name="Jackson S."/>
        </authorList>
    </citation>
    <scope>NUCLEOTIDE SEQUENCE</scope>
    <source>
        <tissue evidence="1">Callus</tissue>
    </source>
</reference>
<dbReference type="Gramene" id="KRH27053">
    <property type="protein sequence ID" value="KRH27053"/>
    <property type="gene ID" value="GLYMA_12G211100"/>
</dbReference>
<protein>
    <submittedName>
        <fullName evidence="1 2">Uncharacterized protein</fullName>
    </submittedName>
</protein>
<organism evidence="1">
    <name type="scientific">Glycine max</name>
    <name type="common">Soybean</name>
    <name type="synonym">Glycine hispida</name>
    <dbReference type="NCBI Taxonomy" id="3847"/>
    <lineage>
        <taxon>Eukaryota</taxon>
        <taxon>Viridiplantae</taxon>
        <taxon>Streptophyta</taxon>
        <taxon>Embryophyta</taxon>
        <taxon>Tracheophyta</taxon>
        <taxon>Spermatophyta</taxon>
        <taxon>Magnoliopsida</taxon>
        <taxon>eudicotyledons</taxon>
        <taxon>Gunneridae</taxon>
        <taxon>Pentapetalae</taxon>
        <taxon>rosids</taxon>
        <taxon>fabids</taxon>
        <taxon>Fabales</taxon>
        <taxon>Fabaceae</taxon>
        <taxon>Papilionoideae</taxon>
        <taxon>50 kb inversion clade</taxon>
        <taxon>NPAAA clade</taxon>
        <taxon>indigoferoid/millettioid clade</taxon>
        <taxon>Phaseoleae</taxon>
        <taxon>Glycine</taxon>
        <taxon>Glycine subgen. Soja</taxon>
    </lineage>
</organism>
<reference evidence="2" key="2">
    <citation type="submission" date="2018-02" db="UniProtKB">
        <authorList>
            <consortium name="EnsemblPlants"/>
        </authorList>
    </citation>
    <scope>IDENTIFICATION</scope>
    <source>
        <strain evidence="2">Williams 82</strain>
    </source>
</reference>
<keyword evidence="3" id="KW-1185">Reference proteome</keyword>
<proteinExistence type="predicted"/>
<evidence type="ECO:0000313" key="2">
    <source>
        <dbReference type="EnsemblPlants" id="KRH27053"/>
    </source>
</evidence>
<dbReference type="Proteomes" id="UP000008827">
    <property type="component" value="Chromosome 12"/>
</dbReference>
<dbReference type="EnsemblPlants" id="KRH27053">
    <property type="protein sequence ID" value="KRH27053"/>
    <property type="gene ID" value="GLYMA_12G211100"/>
</dbReference>
<dbReference type="PaxDb" id="3847-GLYMA12G33866.1"/>
<evidence type="ECO:0000313" key="1">
    <source>
        <dbReference type="EMBL" id="KRH27053.1"/>
    </source>
</evidence>
<accession>A0A0R0H863</accession>
<dbReference type="EMBL" id="CM000845">
    <property type="protein sequence ID" value="KRH27053.1"/>
    <property type="molecule type" value="Genomic_DNA"/>
</dbReference>
<dbReference type="AlphaFoldDB" id="A0A0R0H863"/>
<reference evidence="1 2" key="1">
    <citation type="journal article" date="2010" name="Nature">
        <title>Genome sequence of the palaeopolyploid soybean.</title>
        <authorList>
            <person name="Schmutz J."/>
            <person name="Cannon S.B."/>
            <person name="Schlueter J."/>
            <person name="Ma J."/>
            <person name="Mitros T."/>
            <person name="Nelson W."/>
            <person name="Hyten D.L."/>
            <person name="Song Q."/>
            <person name="Thelen J.J."/>
            <person name="Cheng J."/>
            <person name="Xu D."/>
            <person name="Hellsten U."/>
            <person name="May G.D."/>
            <person name="Yu Y."/>
            <person name="Sakurai T."/>
            <person name="Umezawa T."/>
            <person name="Bhattacharyya M.K."/>
            <person name="Sandhu D."/>
            <person name="Valliyodan B."/>
            <person name="Lindquist E."/>
            <person name="Peto M."/>
            <person name="Grant D."/>
            <person name="Shu S."/>
            <person name="Goodstein D."/>
            <person name="Barry K."/>
            <person name="Futrell-Griggs M."/>
            <person name="Abernathy B."/>
            <person name="Du J."/>
            <person name="Tian Z."/>
            <person name="Zhu L."/>
            <person name="Gill N."/>
            <person name="Joshi T."/>
            <person name="Libault M."/>
            <person name="Sethuraman A."/>
            <person name="Zhang X.-C."/>
            <person name="Shinozaki K."/>
            <person name="Nguyen H.T."/>
            <person name="Wing R.A."/>
            <person name="Cregan P."/>
            <person name="Specht J."/>
            <person name="Grimwood J."/>
            <person name="Rokhsar D."/>
            <person name="Stacey G."/>
            <person name="Shoemaker R.C."/>
            <person name="Jackson S.A."/>
        </authorList>
    </citation>
    <scope>NUCLEOTIDE SEQUENCE</scope>
    <source>
        <strain evidence="2">cv. Williams 82</strain>
        <tissue evidence="1">Callus</tissue>
    </source>
</reference>
<sequence>MINKKIYIIHKTLTSINHKFLKYWGWKLYANLMQDILAQRKHKFKIKLSSYSGLDHNYELSTVLRVNKC</sequence>